<dbReference type="EMBL" id="PVUH01000030">
    <property type="protein sequence ID" value="PRW84464.1"/>
    <property type="molecule type" value="Genomic_DNA"/>
</dbReference>
<evidence type="ECO:0000313" key="2">
    <source>
        <dbReference type="Proteomes" id="UP000239731"/>
    </source>
</evidence>
<accession>A0A2T0HMZ0</accession>
<comment type="caution">
    <text evidence="1">The sequence shown here is derived from an EMBL/GenBank/DDBJ whole genome shotgun (WGS) entry which is preliminary data.</text>
</comment>
<proteinExistence type="predicted"/>
<sequence>MHLRRLNVAHNRIGKKTSTVAHIGSERFDDLTQIAIDLSGQAREQITGSAFLKFIIDNFKGQAKELYLNRLVKDAESMEG</sequence>
<reference evidence="1 2" key="1">
    <citation type="submission" date="2018-03" db="EMBL/GenBank/DDBJ databases">
        <title>Blue discolouration in mozzarella cheese caused by Pseudomonas fluorescens.</title>
        <authorList>
            <person name="Chiesa F."/>
            <person name="Dalmasso A."/>
            <person name="Lomonaco S."/>
        </authorList>
    </citation>
    <scope>NUCLEOTIDE SEQUENCE [LARGE SCALE GENOMIC DNA]</scope>
    <source>
        <strain evidence="1 2">11293</strain>
    </source>
</reference>
<organism evidence="1 2">
    <name type="scientific">Pseudomonas fluorescens</name>
    <dbReference type="NCBI Taxonomy" id="294"/>
    <lineage>
        <taxon>Bacteria</taxon>
        <taxon>Pseudomonadati</taxon>
        <taxon>Pseudomonadota</taxon>
        <taxon>Gammaproteobacteria</taxon>
        <taxon>Pseudomonadales</taxon>
        <taxon>Pseudomonadaceae</taxon>
        <taxon>Pseudomonas</taxon>
    </lineage>
</organism>
<evidence type="ECO:0000313" key="1">
    <source>
        <dbReference type="EMBL" id="PRW84464.1"/>
    </source>
</evidence>
<protein>
    <submittedName>
        <fullName evidence="1">Uncharacterized protein</fullName>
    </submittedName>
</protein>
<dbReference type="Proteomes" id="UP000239731">
    <property type="component" value="Unassembled WGS sequence"/>
</dbReference>
<gene>
    <name evidence="1" type="ORF">C7A10_28940</name>
</gene>
<name>A0A2T0HMZ0_PSEFL</name>
<dbReference type="AlphaFoldDB" id="A0A2T0HMZ0"/>